<dbReference type="Proteomes" id="UP000246132">
    <property type="component" value="Unassembled WGS sequence"/>
</dbReference>
<dbReference type="InterPro" id="IPR051785">
    <property type="entry name" value="MMCE/EMCE_epimerase"/>
</dbReference>
<dbReference type="PROSITE" id="PS51819">
    <property type="entry name" value="VOC"/>
    <property type="match status" value="1"/>
</dbReference>
<sequence length="131" mass="14549">MSDANVARLEHVNLTVPDAKATAAMLCRLFGWHVRWEGPALGNGHTVHVGNQVSYLAVFTPPAEPNAASFDKMRTGHLNHVGVVVDDLDATEARVKAEGHEPYSHDDYEPGRRFYFKDENGIEFEVVSYGR</sequence>
<dbReference type="CDD" id="cd06587">
    <property type="entry name" value="VOC"/>
    <property type="match status" value="1"/>
</dbReference>
<organism evidence="3 4">
    <name type="scientific">Oceaniradius stylonematis</name>
    <dbReference type="NCBI Taxonomy" id="2184161"/>
    <lineage>
        <taxon>Bacteria</taxon>
        <taxon>Pseudomonadati</taxon>
        <taxon>Pseudomonadota</taxon>
        <taxon>Alphaproteobacteria</taxon>
        <taxon>Hyphomicrobiales</taxon>
        <taxon>Ahrensiaceae</taxon>
        <taxon>Oceaniradius</taxon>
    </lineage>
</organism>
<dbReference type="SUPFAM" id="SSF54593">
    <property type="entry name" value="Glyoxalase/Bleomycin resistance protein/Dihydroxybiphenyl dioxygenase"/>
    <property type="match status" value="1"/>
</dbReference>
<dbReference type="InterPro" id="IPR037523">
    <property type="entry name" value="VOC_core"/>
</dbReference>
<dbReference type="RefSeq" id="WP_109768296.1">
    <property type="nucleotide sequence ID" value="NZ_CP159474.1"/>
</dbReference>
<accession>A0A3A8AJV6</accession>
<reference evidence="3 4" key="1">
    <citation type="journal article" date="2018" name="Int. J. Syst. Bacteriol.">
        <title>Oceaniradius stylonemae gen. nov., sp. nov., isolated from a red alga, Stylonema cornu-cervi.</title>
        <authorList>
            <person name="Jeong S."/>
        </authorList>
    </citation>
    <scope>NUCLEOTIDE SEQUENCE [LARGE SCALE GENOMIC DNA]</scope>
    <source>
        <strain evidence="3 4">StC1</strain>
    </source>
</reference>
<dbReference type="GO" id="GO:0004493">
    <property type="term" value="F:methylmalonyl-CoA epimerase activity"/>
    <property type="evidence" value="ECO:0007669"/>
    <property type="project" value="TreeGrafter"/>
</dbReference>
<dbReference type="PANTHER" id="PTHR43048">
    <property type="entry name" value="METHYLMALONYL-COA EPIMERASE"/>
    <property type="match status" value="1"/>
</dbReference>
<dbReference type="GO" id="GO:0046872">
    <property type="term" value="F:metal ion binding"/>
    <property type="evidence" value="ECO:0007669"/>
    <property type="project" value="UniProtKB-KW"/>
</dbReference>
<dbReference type="AlphaFoldDB" id="A0A3A8AJV6"/>
<proteinExistence type="predicted"/>
<dbReference type="OrthoDB" id="7355345at2"/>
<dbReference type="Pfam" id="PF00903">
    <property type="entry name" value="Glyoxalase"/>
    <property type="match status" value="1"/>
</dbReference>
<name>A0A3A8AJV6_9HYPH</name>
<protein>
    <submittedName>
        <fullName evidence="3">VOC family protein</fullName>
    </submittedName>
</protein>
<dbReference type="GO" id="GO:0046491">
    <property type="term" value="P:L-methylmalonyl-CoA metabolic process"/>
    <property type="evidence" value="ECO:0007669"/>
    <property type="project" value="TreeGrafter"/>
</dbReference>
<dbReference type="PANTHER" id="PTHR43048:SF3">
    <property type="entry name" value="METHYLMALONYL-COA EPIMERASE, MITOCHONDRIAL"/>
    <property type="match status" value="1"/>
</dbReference>
<dbReference type="InterPro" id="IPR004360">
    <property type="entry name" value="Glyas_Fos-R_dOase_dom"/>
</dbReference>
<keyword evidence="1" id="KW-0479">Metal-binding</keyword>
<evidence type="ECO:0000259" key="2">
    <source>
        <dbReference type="PROSITE" id="PS51819"/>
    </source>
</evidence>
<feature type="domain" description="VOC" evidence="2">
    <location>
        <begin position="8"/>
        <end position="129"/>
    </location>
</feature>
<evidence type="ECO:0000313" key="3">
    <source>
        <dbReference type="EMBL" id="RKF06143.1"/>
    </source>
</evidence>
<dbReference type="InterPro" id="IPR029068">
    <property type="entry name" value="Glyas_Bleomycin-R_OHBP_Dase"/>
</dbReference>
<dbReference type="EMBL" id="QFWV02000008">
    <property type="protein sequence ID" value="RKF06143.1"/>
    <property type="molecule type" value="Genomic_DNA"/>
</dbReference>
<comment type="caution">
    <text evidence="3">The sequence shown here is derived from an EMBL/GenBank/DDBJ whole genome shotgun (WGS) entry which is preliminary data.</text>
</comment>
<dbReference type="Gene3D" id="3.10.180.10">
    <property type="entry name" value="2,3-Dihydroxybiphenyl 1,2-Dioxygenase, domain 1"/>
    <property type="match status" value="1"/>
</dbReference>
<evidence type="ECO:0000256" key="1">
    <source>
        <dbReference type="ARBA" id="ARBA00022723"/>
    </source>
</evidence>
<gene>
    <name evidence="3" type="ORF">DEM25_015065</name>
</gene>
<evidence type="ECO:0000313" key="4">
    <source>
        <dbReference type="Proteomes" id="UP000246132"/>
    </source>
</evidence>
<keyword evidence="4" id="KW-1185">Reference proteome</keyword>